<organism evidence="9 10">
    <name type="scientific">Callithrix jacchus</name>
    <name type="common">White-tufted-ear marmoset</name>
    <name type="synonym">Simia Jacchus</name>
    <dbReference type="NCBI Taxonomy" id="9483"/>
    <lineage>
        <taxon>Eukaryota</taxon>
        <taxon>Metazoa</taxon>
        <taxon>Chordata</taxon>
        <taxon>Craniata</taxon>
        <taxon>Vertebrata</taxon>
        <taxon>Euteleostomi</taxon>
        <taxon>Mammalia</taxon>
        <taxon>Eutheria</taxon>
        <taxon>Euarchontoglires</taxon>
        <taxon>Primates</taxon>
        <taxon>Haplorrhini</taxon>
        <taxon>Platyrrhini</taxon>
        <taxon>Cebidae</taxon>
        <taxon>Callitrichinae</taxon>
        <taxon>Callithrix</taxon>
        <taxon>Callithrix</taxon>
    </lineage>
</organism>
<evidence type="ECO:0008006" key="11">
    <source>
        <dbReference type="Google" id="ProtNLM"/>
    </source>
</evidence>
<dbReference type="InterPro" id="IPR009072">
    <property type="entry name" value="Histone-fold"/>
</dbReference>
<evidence type="ECO:0000256" key="7">
    <source>
        <dbReference type="ARBA" id="ARBA00023242"/>
    </source>
</evidence>
<evidence type="ECO:0000256" key="2">
    <source>
        <dbReference type="ARBA" id="ARBA00004123"/>
    </source>
</evidence>
<dbReference type="InParanoid" id="A0A5F4WGY7"/>
<accession>A0A5F4WGY7</accession>
<keyword evidence="7" id="KW-0539">Nucleus</keyword>
<dbReference type="Ensembl" id="ENSCJAT00000105248.2">
    <property type="protein sequence ID" value="ENSCJAP00000076972.1"/>
    <property type="gene ID" value="ENSCJAG00000067776.2"/>
</dbReference>
<reference evidence="9" key="2">
    <citation type="submission" date="2025-08" db="UniProtKB">
        <authorList>
            <consortium name="Ensembl"/>
        </authorList>
    </citation>
    <scope>IDENTIFICATION</scope>
</reference>
<reference evidence="9" key="3">
    <citation type="submission" date="2025-09" db="UniProtKB">
        <authorList>
            <consortium name="Ensembl"/>
        </authorList>
    </citation>
    <scope>IDENTIFICATION</scope>
</reference>
<keyword evidence="6" id="KW-0238">DNA-binding</keyword>
<keyword evidence="10" id="KW-1185">Reference proteome</keyword>
<dbReference type="SUPFAM" id="SSF47113">
    <property type="entry name" value="Histone-fold"/>
    <property type="match status" value="1"/>
</dbReference>
<comment type="function">
    <text evidence="1">Core component of nucleosome. Nucleosomes wrap and compact DNA into chromatin, limiting DNA accessibility to the cellular machineries which require DNA as a template. Histones thereby play a central role in transcription regulation, DNA repair, DNA replication and chromosomal stability. DNA accessibility is regulated via a complex set of post-translational modifications of histones, also called histone code, and nucleosome remodeling.</text>
</comment>
<dbReference type="GO" id="GO:0005634">
    <property type="term" value="C:nucleus"/>
    <property type="evidence" value="ECO:0007669"/>
    <property type="project" value="UniProtKB-SubCell"/>
</dbReference>
<dbReference type="Gene3D" id="1.10.20.10">
    <property type="entry name" value="Histone, subunit A"/>
    <property type="match status" value="1"/>
</dbReference>
<evidence type="ECO:0000256" key="8">
    <source>
        <dbReference type="ARBA" id="ARBA00023269"/>
    </source>
</evidence>
<dbReference type="STRING" id="9483.ENSCJAP00000076972"/>
<dbReference type="GO" id="GO:0003677">
    <property type="term" value="F:DNA binding"/>
    <property type="evidence" value="ECO:0007669"/>
    <property type="project" value="UniProtKB-KW"/>
</dbReference>
<evidence type="ECO:0000313" key="10">
    <source>
        <dbReference type="Proteomes" id="UP000008225"/>
    </source>
</evidence>
<dbReference type="GO" id="GO:0030527">
    <property type="term" value="F:structural constituent of chromatin"/>
    <property type="evidence" value="ECO:0007669"/>
    <property type="project" value="InterPro"/>
</dbReference>
<evidence type="ECO:0000256" key="4">
    <source>
        <dbReference type="ARBA" id="ARBA00006564"/>
    </source>
</evidence>
<comment type="similarity">
    <text evidence="4">Belongs to the histone H4 family.</text>
</comment>
<dbReference type="AlphaFoldDB" id="A0A5F4WGY7"/>
<reference evidence="9" key="1">
    <citation type="submission" date="2009-03" db="EMBL/GenBank/DDBJ databases">
        <authorList>
            <person name="Warren W."/>
            <person name="Ye L."/>
            <person name="Minx P."/>
            <person name="Worley K."/>
            <person name="Gibbs R."/>
            <person name="Wilson R.K."/>
        </authorList>
    </citation>
    <scope>NUCLEOTIDE SEQUENCE [LARGE SCALE GENOMIC DNA]</scope>
</reference>
<dbReference type="Proteomes" id="UP000008225">
    <property type="component" value="Chromosome 9"/>
</dbReference>
<dbReference type="GO" id="GO:0046982">
    <property type="term" value="F:protein heterodimerization activity"/>
    <property type="evidence" value="ECO:0007669"/>
    <property type="project" value="InterPro"/>
</dbReference>
<dbReference type="InterPro" id="IPR001951">
    <property type="entry name" value="Histone_H4"/>
</dbReference>
<keyword evidence="8" id="KW-0544">Nucleosome core</keyword>
<dbReference type="PANTHER" id="PTHR10484">
    <property type="entry name" value="HISTONE H4"/>
    <property type="match status" value="1"/>
</dbReference>
<evidence type="ECO:0000256" key="5">
    <source>
        <dbReference type="ARBA" id="ARBA00022454"/>
    </source>
</evidence>
<name>A0A5F4WGY7_CALJA</name>
<proteinExistence type="inferred from homology"/>
<evidence type="ECO:0000313" key="9">
    <source>
        <dbReference type="Ensembl" id="ENSCJAP00000076972.1"/>
    </source>
</evidence>
<evidence type="ECO:0000256" key="1">
    <source>
        <dbReference type="ARBA" id="ARBA00002001"/>
    </source>
</evidence>
<evidence type="ECO:0000256" key="6">
    <source>
        <dbReference type="ARBA" id="ARBA00023125"/>
    </source>
</evidence>
<sequence>AGRLKAGRAFSKGGKQQVRKIIIDNIVQVTVPKIQKLARRGGERLISVFVYEETRKKIKMFLTNII</sequence>
<evidence type="ECO:0000256" key="3">
    <source>
        <dbReference type="ARBA" id="ARBA00004286"/>
    </source>
</evidence>
<keyword evidence="5" id="KW-0158">Chromosome</keyword>
<dbReference type="GO" id="GO:0000786">
    <property type="term" value="C:nucleosome"/>
    <property type="evidence" value="ECO:0007669"/>
    <property type="project" value="UniProtKB-KW"/>
</dbReference>
<comment type="subcellular location">
    <subcellularLocation>
        <location evidence="3">Chromosome</location>
    </subcellularLocation>
    <subcellularLocation>
        <location evidence="2">Nucleus</location>
    </subcellularLocation>
</comment>
<protein>
    <recommendedName>
        <fullName evidence="11">Histone H4</fullName>
    </recommendedName>
</protein>
<dbReference type="PRINTS" id="PR00623">
    <property type="entry name" value="HISTONEH4"/>
</dbReference>